<dbReference type="RefSeq" id="WP_115108494.1">
    <property type="nucleotide sequence ID" value="NZ_QHKS01000037.1"/>
</dbReference>
<gene>
    <name evidence="1" type="ORF">DLM46_34200</name>
</gene>
<proteinExistence type="predicted"/>
<dbReference type="Proteomes" id="UP000254875">
    <property type="component" value="Unassembled WGS sequence"/>
</dbReference>
<protein>
    <submittedName>
        <fullName evidence="1">DUF488 domain-containing protein</fullName>
    </submittedName>
</protein>
<evidence type="ECO:0000313" key="1">
    <source>
        <dbReference type="EMBL" id="RDJ98223.1"/>
    </source>
</evidence>
<dbReference type="OrthoDB" id="9790745at2"/>
<keyword evidence="2" id="KW-1185">Reference proteome</keyword>
<comment type="caution">
    <text evidence="1">The sequence shown here is derived from an EMBL/GenBank/DDBJ whole genome shotgun (WGS) entry which is preliminary data.</text>
</comment>
<dbReference type="PANTHER" id="PTHR36849:SF1">
    <property type="entry name" value="CYTOPLASMIC PROTEIN"/>
    <property type="match status" value="1"/>
</dbReference>
<dbReference type="EMBL" id="QHKS01000037">
    <property type="protein sequence ID" value="RDJ98223.1"/>
    <property type="molecule type" value="Genomic_DNA"/>
</dbReference>
<evidence type="ECO:0000313" key="2">
    <source>
        <dbReference type="Proteomes" id="UP000254875"/>
    </source>
</evidence>
<dbReference type="InterPro" id="IPR052552">
    <property type="entry name" value="YeaO-like"/>
</dbReference>
<name>A0A370MXV6_9BURK</name>
<accession>A0A370MXV6</accession>
<sequence>MSRASRRKLQIFIRRAYEDPTPEDGYRVLVDRVWPRGRSKAVLALDQWAFDLAPSTALRKWFGHDPKRWEAFEQRYRSELASGEQQDRMRRLLSDSGGRSISLIYGAKDENHNQAVVLRDVLSCLSEE</sequence>
<reference evidence="2" key="1">
    <citation type="submission" date="2018-05" db="EMBL/GenBank/DDBJ databases">
        <authorList>
            <person name="Feng T."/>
        </authorList>
    </citation>
    <scope>NUCLEOTIDE SEQUENCE [LARGE SCALE GENOMIC DNA]</scope>
    <source>
        <strain evidence="2">S27</strain>
    </source>
</reference>
<dbReference type="AlphaFoldDB" id="A0A370MXV6"/>
<dbReference type="Pfam" id="PF22752">
    <property type="entry name" value="DUF488-N3i"/>
    <property type="match status" value="1"/>
</dbReference>
<dbReference type="PANTHER" id="PTHR36849">
    <property type="entry name" value="CYTOPLASMIC PROTEIN-RELATED"/>
    <property type="match status" value="1"/>
</dbReference>
<organism evidence="1 2">
    <name type="scientific">Paraburkholderia lacunae</name>
    <dbReference type="NCBI Taxonomy" id="2211104"/>
    <lineage>
        <taxon>Bacteria</taxon>
        <taxon>Pseudomonadati</taxon>
        <taxon>Pseudomonadota</taxon>
        <taxon>Betaproteobacteria</taxon>
        <taxon>Burkholderiales</taxon>
        <taxon>Burkholderiaceae</taxon>
        <taxon>Paraburkholderia</taxon>
    </lineage>
</organism>